<evidence type="ECO:0000313" key="1">
    <source>
        <dbReference type="EMBL" id="SPE30185.1"/>
    </source>
</evidence>
<dbReference type="AlphaFoldDB" id="A0A2N9M400"/>
<sequence length="59" mass="6417">MRSRPKIIFASSPPFFGFVAFGVTDFGQKVSSSPLHLPRNTEKGFILIGSARCPDDCEG</sequence>
<evidence type="ECO:0000313" key="2">
    <source>
        <dbReference type="Proteomes" id="UP000239735"/>
    </source>
</evidence>
<protein>
    <submittedName>
        <fullName evidence="1">Uncharacterized protein</fullName>
    </submittedName>
</protein>
<organism evidence="1 2">
    <name type="scientific">Candidatus Sulfuritelmatomonas gaucii</name>
    <dbReference type="NCBI Taxonomy" id="2043161"/>
    <lineage>
        <taxon>Bacteria</taxon>
        <taxon>Pseudomonadati</taxon>
        <taxon>Acidobacteriota</taxon>
        <taxon>Terriglobia</taxon>
        <taxon>Terriglobales</taxon>
        <taxon>Acidobacteriaceae</taxon>
        <taxon>Candidatus Sulfuritelmatomonas</taxon>
    </lineage>
</organism>
<name>A0A2N9M400_9BACT</name>
<reference evidence="2" key="1">
    <citation type="submission" date="2018-02" db="EMBL/GenBank/DDBJ databases">
        <authorList>
            <person name="Hausmann B."/>
        </authorList>
    </citation>
    <scope>NUCLEOTIDE SEQUENCE [LARGE SCALE GENOMIC DNA]</scope>
    <source>
        <strain evidence="2">Peat soil MAG SbA5</strain>
    </source>
</reference>
<dbReference type="Proteomes" id="UP000239735">
    <property type="component" value="Unassembled WGS sequence"/>
</dbReference>
<dbReference type="EMBL" id="OKRB01000137">
    <property type="protein sequence ID" value="SPE30185.1"/>
    <property type="molecule type" value="Genomic_DNA"/>
</dbReference>
<proteinExistence type="predicted"/>
<accession>A0A2N9M400</accession>
<gene>
    <name evidence="1" type="ORF">SBA5_760013</name>
</gene>